<evidence type="ECO:0000313" key="8">
    <source>
        <dbReference type="EMBL" id="CAH3022569.1"/>
    </source>
</evidence>
<feature type="transmembrane region" description="Helical" evidence="6">
    <location>
        <begin position="318"/>
        <end position="341"/>
    </location>
</feature>
<feature type="region of interest" description="Disordered" evidence="5">
    <location>
        <begin position="373"/>
        <end position="458"/>
    </location>
</feature>
<feature type="compositionally biased region" description="Polar residues" evidence="5">
    <location>
        <begin position="474"/>
        <end position="488"/>
    </location>
</feature>
<evidence type="ECO:0000256" key="1">
    <source>
        <dbReference type="ARBA" id="ARBA00004141"/>
    </source>
</evidence>
<evidence type="ECO:0000256" key="5">
    <source>
        <dbReference type="SAM" id="MobiDB-lite"/>
    </source>
</evidence>
<feature type="transmembrane region" description="Helical" evidence="6">
    <location>
        <begin position="243"/>
        <end position="266"/>
    </location>
</feature>
<evidence type="ECO:0000256" key="3">
    <source>
        <dbReference type="ARBA" id="ARBA00022989"/>
    </source>
</evidence>
<protein>
    <recommendedName>
        <fullName evidence="7">Ion transport domain-containing protein</fullName>
    </recommendedName>
</protein>
<dbReference type="Gene3D" id="1.20.120.350">
    <property type="entry name" value="Voltage-gated potassium channels. Chain C"/>
    <property type="match status" value="1"/>
</dbReference>
<dbReference type="Gene3D" id="1.10.287.70">
    <property type="match status" value="1"/>
</dbReference>
<feature type="transmembrane region" description="Helical" evidence="6">
    <location>
        <begin position="144"/>
        <end position="162"/>
    </location>
</feature>
<evidence type="ECO:0000256" key="4">
    <source>
        <dbReference type="ARBA" id="ARBA00023136"/>
    </source>
</evidence>
<feature type="transmembrane region" description="Helical" evidence="6">
    <location>
        <begin position="106"/>
        <end position="123"/>
    </location>
</feature>
<evidence type="ECO:0000256" key="2">
    <source>
        <dbReference type="ARBA" id="ARBA00022692"/>
    </source>
</evidence>
<dbReference type="SUPFAM" id="SSF81324">
    <property type="entry name" value="Voltage-gated potassium channels"/>
    <property type="match status" value="1"/>
</dbReference>
<proteinExistence type="predicted"/>
<dbReference type="PANTHER" id="PTHR46923">
    <property type="entry name" value="CATION CHANNEL SPERM-ASSOCIATED PROTEIN 2"/>
    <property type="match status" value="1"/>
</dbReference>
<feature type="transmembrane region" description="Helical" evidence="6">
    <location>
        <begin position="278"/>
        <end position="298"/>
    </location>
</feature>
<organism evidence="8 9">
    <name type="scientific">Porites evermanni</name>
    <dbReference type="NCBI Taxonomy" id="104178"/>
    <lineage>
        <taxon>Eukaryota</taxon>
        <taxon>Metazoa</taxon>
        <taxon>Cnidaria</taxon>
        <taxon>Anthozoa</taxon>
        <taxon>Hexacorallia</taxon>
        <taxon>Scleractinia</taxon>
        <taxon>Fungiina</taxon>
        <taxon>Poritidae</taxon>
        <taxon>Porites</taxon>
    </lineage>
</organism>
<feature type="domain" description="Ion transport" evidence="7">
    <location>
        <begin position="106"/>
        <end position="346"/>
    </location>
</feature>
<feature type="transmembrane region" description="Helical" evidence="6">
    <location>
        <begin position="168"/>
        <end position="186"/>
    </location>
</feature>
<dbReference type="Proteomes" id="UP001159427">
    <property type="component" value="Unassembled WGS sequence"/>
</dbReference>
<accession>A0ABN8M3S3</accession>
<feature type="compositionally biased region" description="Basic and acidic residues" evidence="5">
    <location>
        <begin position="434"/>
        <end position="455"/>
    </location>
</feature>
<name>A0ABN8M3S3_9CNID</name>
<keyword evidence="3 6" id="KW-1133">Transmembrane helix</keyword>
<dbReference type="PANTHER" id="PTHR46923:SF1">
    <property type="entry name" value="CATION CHANNEL SPERM-ASSOCIATED PROTEIN 2"/>
    <property type="match status" value="1"/>
</dbReference>
<keyword evidence="2 6" id="KW-0812">Transmembrane</keyword>
<dbReference type="InterPro" id="IPR005821">
    <property type="entry name" value="Ion_trans_dom"/>
</dbReference>
<comment type="subcellular location">
    <subcellularLocation>
        <location evidence="1">Membrane</location>
        <topology evidence="1">Multi-pass membrane protein</topology>
    </subcellularLocation>
</comment>
<gene>
    <name evidence="8" type="ORF">PEVE_00016034</name>
</gene>
<comment type="caution">
    <text evidence="8">The sequence shown here is derived from an EMBL/GenBank/DDBJ whole genome shotgun (WGS) entry which is preliminary data.</text>
</comment>
<reference evidence="8 9" key="1">
    <citation type="submission" date="2022-05" db="EMBL/GenBank/DDBJ databases">
        <authorList>
            <consortium name="Genoscope - CEA"/>
            <person name="William W."/>
        </authorList>
    </citation>
    <scope>NUCLEOTIDE SEQUENCE [LARGE SCALE GENOMIC DNA]</scope>
</reference>
<sequence length="567" mass="65773">MNDEVPEELSPRAEIFRSKLIEDFQLIDMIANRGSAEAPKYYSNEVTDDEVMKQLLRESPQGLIKFQMYTKKDEQRFTDRRLNRVKNKNTIPLGPWAHTVIEDPKFQNFLMVLIITNSIVLGVQAEISKIKEPSLYALKLCLQIFDYCALTIFVLEIILKWIDGFWKFWNNGWNIFDFLVTLMSFVPEFIQLLSGKNTAELAVIAENLRVFRILRSLKMVSRFAQLRIIVLTILKAFKSMAFILILLMTFMYIFAVAGTVMFACYSKSERTDLKYKQSFSTLGNALVTLFQLFTLDHWYDILRDLIKVVDSITVKIYIILWICIGAFIFRNIFAGIMVMNFQSIRNDFNQQVKQQTEALEAEQMRVHLAEELERQDRLHSRTRRTSSVGVQLFQERGGSKQAGTMMALMEDDEEDNSDDQEKSEDQNKSVPPKGGKDKPTAETEDKSSADNKDTADPLAALGDKLAKLRETRRQSTTQNRGNDQQSKQDSQEEYTNDKAKEMTNEWITTVQANLVHLKNHPVETLWPRDTLFRYFQLMEAWQENLAERQQLLRLAGKSSFKISSHEK</sequence>
<keyword evidence="4 6" id="KW-0472">Membrane</keyword>
<evidence type="ECO:0000256" key="6">
    <source>
        <dbReference type="SAM" id="Phobius"/>
    </source>
</evidence>
<keyword evidence="9" id="KW-1185">Reference proteome</keyword>
<dbReference type="InterPro" id="IPR028747">
    <property type="entry name" value="CatSper2"/>
</dbReference>
<evidence type="ECO:0000259" key="7">
    <source>
        <dbReference type="Pfam" id="PF00520"/>
    </source>
</evidence>
<dbReference type="InterPro" id="IPR027359">
    <property type="entry name" value="Volt_channel_dom_sf"/>
</dbReference>
<dbReference type="Pfam" id="PF00520">
    <property type="entry name" value="Ion_trans"/>
    <property type="match status" value="1"/>
</dbReference>
<evidence type="ECO:0000313" key="9">
    <source>
        <dbReference type="Proteomes" id="UP001159427"/>
    </source>
</evidence>
<feature type="compositionally biased region" description="Acidic residues" evidence="5">
    <location>
        <begin position="409"/>
        <end position="418"/>
    </location>
</feature>
<feature type="region of interest" description="Disordered" evidence="5">
    <location>
        <begin position="471"/>
        <end position="497"/>
    </location>
</feature>
<dbReference type="EMBL" id="CALNXI010000225">
    <property type="protein sequence ID" value="CAH3022569.1"/>
    <property type="molecule type" value="Genomic_DNA"/>
</dbReference>